<dbReference type="EMBL" id="UINC01083107">
    <property type="protein sequence ID" value="SVC28489.1"/>
    <property type="molecule type" value="Genomic_DNA"/>
</dbReference>
<dbReference type="GO" id="GO:0006633">
    <property type="term" value="P:fatty acid biosynthetic process"/>
    <property type="evidence" value="ECO:0007669"/>
    <property type="project" value="InterPro"/>
</dbReference>
<keyword evidence="1" id="KW-0444">Lipid biosynthesis</keyword>
<evidence type="ECO:0000256" key="2">
    <source>
        <dbReference type="ARBA" id="ARBA00022801"/>
    </source>
</evidence>
<feature type="non-terminal residue" evidence="4">
    <location>
        <position position="82"/>
    </location>
</feature>
<organism evidence="4">
    <name type="scientific">marine metagenome</name>
    <dbReference type="NCBI Taxonomy" id="408172"/>
    <lineage>
        <taxon>unclassified sequences</taxon>
        <taxon>metagenomes</taxon>
        <taxon>ecological metagenomes</taxon>
    </lineage>
</organism>
<reference evidence="4" key="1">
    <citation type="submission" date="2018-05" db="EMBL/GenBank/DDBJ databases">
        <authorList>
            <person name="Lanie J.A."/>
            <person name="Ng W.-L."/>
            <person name="Kazmierczak K.M."/>
            <person name="Andrzejewski T.M."/>
            <person name="Davidsen T.M."/>
            <person name="Wayne K.J."/>
            <person name="Tettelin H."/>
            <person name="Glass J.I."/>
            <person name="Rusch D."/>
            <person name="Podicherti R."/>
            <person name="Tsui H.-C.T."/>
            <person name="Winkler M.E."/>
        </authorList>
    </citation>
    <scope>NUCLEOTIDE SEQUENCE</scope>
</reference>
<sequence length="82" mass="9179">MNHLAHLALAGDKPEMVIGGFLGDFVKGRLNDRFDPEIEAGIRLHRAIDAFTDQHPETTSAAGRFKPPYRRYSGILLDVLFD</sequence>
<accession>A0A382KW04</accession>
<dbReference type="Pfam" id="PF04336">
    <property type="entry name" value="ACP_PD"/>
    <property type="match status" value="1"/>
</dbReference>
<evidence type="ECO:0000256" key="1">
    <source>
        <dbReference type="ARBA" id="ARBA00022516"/>
    </source>
</evidence>
<protein>
    <recommendedName>
        <fullName evidence="5">Acyl carrier protein phosphodiesterase</fullName>
    </recommendedName>
</protein>
<proteinExistence type="predicted"/>
<keyword evidence="3" id="KW-0443">Lipid metabolism</keyword>
<dbReference type="PANTHER" id="PTHR38764:SF1">
    <property type="entry name" value="ACYL CARRIER PROTEIN PHOSPHODIESTERASE"/>
    <property type="match status" value="1"/>
</dbReference>
<gene>
    <name evidence="4" type="ORF">METZ01_LOCUS281343</name>
</gene>
<evidence type="ECO:0008006" key="5">
    <source>
        <dbReference type="Google" id="ProtNLM"/>
    </source>
</evidence>
<name>A0A382KW04_9ZZZZ</name>
<keyword evidence="2" id="KW-0378">Hydrolase</keyword>
<dbReference type="InterPro" id="IPR007431">
    <property type="entry name" value="ACP_PD"/>
</dbReference>
<dbReference type="AlphaFoldDB" id="A0A382KW04"/>
<dbReference type="GO" id="GO:0008770">
    <property type="term" value="F:[acyl-carrier-protein] phosphodiesterase activity"/>
    <property type="evidence" value="ECO:0007669"/>
    <property type="project" value="InterPro"/>
</dbReference>
<evidence type="ECO:0000313" key="4">
    <source>
        <dbReference type="EMBL" id="SVC28489.1"/>
    </source>
</evidence>
<dbReference type="PANTHER" id="PTHR38764">
    <property type="entry name" value="ACYL CARRIER PROTEIN PHOSPHODIESTERASE"/>
    <property type="match status" value="1"/>
</dbReference>
<evidence type="ECO:0000256" key="3">
    <source>
        <dbReference type="ARBA" id="ARBA00023098"/>
    </source>
</evidence>